<dbReference type="AlphaFoldDB" id="A0A4S8N058"/>
<accession>A0A4S8N058</accession>
<gene>
    <name evidence="1" type="ORF">E9934_18150</name>
</gene>
<comment type="caution">
    <text evidence="1">The sequence shown here is derived from an EMBL/GenBank/DDBJ whole genome shotgun (WGS) entry which is preliminary data.</text>
</comment>
<organism evidence="1 2">
    <name type="scientific">Nocardioides caeni</name>
    <dbReference type="NCBI Taxonomy" id="574700"/>
    <lineage>
        <taxon>Bacteria</taxon>
        <taxon>Bacillati</taxon>
        <taxon>Actinomycetota</taxon>
        <taxon>Actinomycetes</taxon>
        <taxon>Propionibacteriales</taxon>
        <taxon>Nocardioidaceae</taxon>
        <taxon>Nocardioides</taxon>
    </lineage>
</organism>
<sequence length="42" mass="4282">MRAIQVLTTTGPADIVVTDIPEPVAGPGQVLVEVHAVGVSFP</sequence>
<dbReference type="InterPro" id="IPR011032">
    <property type="entry name" value="GroES-like_sf"/>
</dbReference>
<evidence type="ECO:0000313" key="2">
    <source>
        <dbReference type="Proteomes" id="UP000307087"/>
    </source>
</evidence>
<proteinExistence type="predicted"/>
<name>A0A4S8N058_9ACTN</name>
<dbReference type="EMBL" id="STGW01000019">
    <property type="protein sequence ID" value="THV09005.1"/>
    <property type="molecule type" value="Genomic_DNA"/>
</dbReference>
<dbReference type="Gene3D" id="3.90.180.10">
    <property type="entry name" value="Medium-chain alcohol dehydrogenases, catalytic domain"/>
    <property type="match status" value="1"/>
</dbReference>
<reference evidence="1 2" key="1">
    <citation type="journal article" date="2009" name="Int. J. Syst. Evol. Microbiol.">
        <title>Nocardioides caeni sp. nov., isolated from wastewater.</title>
        <authorList>
            <person name="Yoon J.H."/>
            <person name="Kang S.J."/>
            <person name="Park S."/>
            <person name="Kim W."/>
            <person name="Oh T.K."/>
        </authorList>
    </citation>
    <scope>NUCLEOTIDE SEQUENCE [LARGE SCALE GENOMIC DNA]</scope>
    <source>
        <strain evidence="1 2">DSM 23134</strain>
    </source>
</reference>
<dbReference type="SUPFAM" id="SSF50129">
    <property type="entry name" value="GroES-like"/>
    <property type="match status" value="1"/>
</dbReference>
<feature type="non-terminal residue" evidence="1">
    <location>
        <position position="42"/>
    </location>
</feature>
<dbReference type="Proteomes" id="UP000307087">
    <property type="component" value="Unassembled WGS sequence"/>
</dbReference>
<evidence type="ECO:0000313" key="1">
    <source>
        <dbReference type="EMBL" id="THV09005.1"/>
    </source>
</evidence>
<keyword evidence="2" id="KW-1185">Reference proteome</keyword>
<protein>
    <submittedName>
        <fullName evidence="1">NADPH:quinone oxidoreductase family protein</fullName>
    </submittedName>
</protein>